<reference evidence="2" key="1">
    <citation type="submission" date="2020-09" db="EMBL/GenBank/DDBJ databases">
        <title>Genome-Enabled Discovery of Anthraquinone Biosynthesis in Senna tora.</title>
        <authorList>
            <person name="Kang S.-H."/>
            <person name="Pandey R.P."/>
            <person name="Lee C.-M."/>
            <person name="Sim J.-S."/>
            <person name="Jeong J.-T."/>
            <person name="Choi B.-S."/>
            <person name="Jung M."/>
            <person name="Ginzburg D."/>
            <person name="Zhao K."/>
            <person name="Won S.Y."/>
            <person name="Oh T.-J."/>
            <person name="Yu Y."/>
            <person name="Kim N.-H."/>
            <person name="Lee O.R."/>
            <person name="Lee T.-H."/>
            <person name="Bashyal P."/>
            <person name="Kim T.-S."/>
            <person name="Lee W.-H."/>
            <person name="Kawkins C."/>
            <person name="Kim C.-K."/>
            <person name="Kim J.S."/>
            <person name="Ahn B.O."/>
            <person name="Rhee S.Y."/>
            <person name="Sohng J.K."/>
        </authorList>
    </citation>
    <scope>NUCLEOTIDE SEQUENCE</scope>
    <source>
        <tissue evidence="2">Leaf</tissue>
    </source>
</reference>
<feature type="region of interest" description="Disordered" evidence="1">
    <location>
        <begin position="1"/>
        <end position="21"/>
    </location>
</feature>
<keyword evidence="3" id="KW-1185">Reference proteome</keyword>
<organism evidence="2 3">
    <name type="scientific">Senna tora</name>
    <dbReference type="NCBI Taxonomy" id="362788"/>
    <lineage>
        <taxon>Eukaryota</taxon>
        <taxon>Viridiplantae</taxon>
        <taxon>Streptophyta</taxon>
        <taxon>Embryophyta</taxon>
        <taxon>Tracheophyta</taxon>
        <taxon>Spermatophyta</taxon>
        <taxon>Magnoliopsida</taxon>
        <taxon>eudicotyledons</taxon>
        <taxon>Gunneridae</taxon>
        <taxon>Pentapetalae</taxon>
        <taxon>rosids</taxon>
        <taxon>fabids</taxon>
        <taxon>Fabales</taxon>
        <taxon>Fabaceae</taxon>
        <taxon>Caesalpinioideae</taxon>
        <taxon>Cassia clade</taxon>
        <taxon>Senna</taxon>
    </lineage>
</organism>
<evidence type="ECO:0000256" key="1">
    <source>
        <dbReference type="SAM" id="MobiDB-lite"/>
    </source>
</evidence>
<comment type="caution">
    <text evidence="2">The sequence shown here is derived from an EMBL/GenBank/DDBJ whole genome shotgun (WGS) entry which is preliminary data.</text>
</comment>
<evidence type="ECO:0000313" key="3">
    <source>
        <dbReference type="Proteomes" id="UP000634136"/>
    </source>
</evidence>
<feature type="compositionally biased region" description="Polar residues" evidence="1">
    <location>
        <begin position="1"/>
        <end position="11"/>
    </location>
</feature>
<sequence length="21" mass="2206">MGNRTTTTTEVSESKGAFGMT</sequence>
<dbReference type="Proteomes" id="UP000634136">
    <property type="component" value="Unassembled WGS sequence"/>
</dbReference>
<protein>
    <submittedName>
        <fullName evidence="2">Uncharacterized protein</fullName>
    </submittedName>
</protein>
<dbReference type="AlphaFoldDB" id="A0A835CC32"/>
<dbReference type="EMBL" id="JAAIUW010000003">
    <property type="protein sequence ID" value="KAF7837671.1"/>
    <property type="molecule type" value="Genomic_DNA"/>
</dbReference>
<evidence type="ECO:0000313" key="2">
    <source>
        <dbReference type="EMBL" id="KAF7837671.1"/>
    </source>
</evidence>
<name>A0A835CC32_9FABA</name>
<proteinExistence type="predicted"/>
<accession>A0A835CC32</accession>
<gene>
    <name evidence="2" type="ORF">G2W53_006153</name>
</gene>